<accession>A0A9N9BYH3</accession>
<feature type="compositionally biased region" description="Polar residues" evidence="1">
    <location>
        <begin position="215"/>
        <end position="224"/>
    </location>
</feature>
<feature type="region of interest" description="Disordered" evidence="1">
    <location>
        <begin position="137"/>
        <end position="188"/>
    </location>
</feature>
<feature type="compositionally biased region" description="Acidic residues" evidence="1">
    <location>
        <begin position="225"/>
        <end position="234"/>
    </location>
</feature>
<feature type="compositionally biased region" description="Basic and acidic residues" evidence="1">
    <location>
        <begin position="142"/>
        <end position="151"/>
    </location>
</feature>
<comment type="caution">
    <text evidence="2">The sequence shown here is derived from an EMBL/GenBank/DDBJ whole genome shotgun (WGS) entry which is preliminary data.</text>
</comment>
<evidence type="ECO:0000313" key="2">
    <source>
        <dbReference type="EMBL" id="CAG8582394.1"/>
    </source>
</evidence>
<evidence type="ECO:0000256" key="1">
    <source>
        <dbReference type="SAM" id="MobiDB-lite"/>
    </source>
</evidence>
<dbReference type="AlphaFoldDB" id="A0A9N9BYH3"/>
<keyword evidence="3" id="KW-1185">Reference proteome</keyword>
<dbReference type="Proteomes" id="UP000789572">
    <property type="component" value="Unassembled WGS sequence"/>
</dbReference>
<sequence length="459" mass="54078">MAKYTTNFDKPPEEWSFLGFYQHRHNERNFTFSFMKESYILKKCLEERQEIPLAKKLAKSFKDAPRDVPLMLRNHRQRNEEIDSFWNKVEFAHLEEQRALRTKRCHVNISSKTQDMMENIAEDTVEAHLLTKKRRIEEDDESVAKHTRDIHSSLGLDKTGVSGEAMNNTFPISKYPRDGEDRRSSDMTQYCDDDYYNTCTSSKRIETDASVLNQISNQETNNESNEIEGDSDGEVDEELDEQLTFDYDFLEREIKKEREVEWVADTINVTSKFKKYQLDLVYELKKRLRKLTWNDTTDILAIASIMIIDWPCRYDCFTFEEWKLITNNNPYKLKKPLFDECLSSSLNDALYKKSVGFDVDFEPKKGLKYGIVIKKIFDYVSDDLPLFSPTKTSEDEHRFLFLDPLLKPIFSRPYTPYEIKLNWVVNASKKRPDFLCHVDNVPILNSEQITQNPNPNIQA</sequence>
<proteinExistence type="predicted"/>
<dbReference type="EMBL" id="CAJVPJ010001235">
    <property type="protein sequence ID" value="CAG8582394.1"/>
    <property type="molecule type" value="Genomic_DNA"/>
</dbReference>
<organism evidence="2 3">
    <name type="scientific">Paraglomus occultum</name>
    <dbReference type="NCBI Taxonomy" id="144539"/>
    <lineage>
        <taxon>Eukaryota</taxon>
        <taxon>Fungi</taxon>
        <taxon>Fungi incertae sedis</taxon>
        <taxon>Mucoromycota</taxon>
        <taxon>Glomeromycotina</taxon>
        <taxon>Glomeromycetes</taxon>
        <taxon>Paraglomerales</taxon>
        <taxon>Paraglomeraceae</taxon>
        <taxon>Paraglomus</taxon>
    </lineage>
</organism>
<name>A0A9N9BYH3_9GLOM</name>
<feature type="region of interest" description="Disordered" evidence="1">
    <location>
        <begin position="215"/>
        <end position="234"/>
    </location>
</feature>
<feature type="compositionally biased region" description="Basic and acidic residues" evidence="1">
    <location>
        <begin position="175"/>
        <end position="185"/>
    </location>
</feature>
<protein>
    <submittedName>
        <fullName evidence="2">6674_t:CDS:1</fullName>
    </submittedName>
</protein>
<evidence type="ECO:0000313" key="3">
    <source>
        <dbReference type="Proteomes" id="UP000789572"/>
    </source>
</evidence>
<dbReference type="OrthoDB" id="2445463at2759"/>
<gene>
    <name evidence="2" type="ORF">POCULU_LOCUS6556</name>
</gene>
<reference evidence="2" key="1">
    <citation type="submission" date="2021-06" db="EMBL/GenBank/DDBJ databases">
        <authorList>
            <person name="Kallberg Y."/>
            <person name="Tangrot J."/>
            <person name="Rosling A."/>
        </authorList>
    </citation>
    <scope>NUCLEOTIDE SEQUENCE</scope>
    <source>
        <strain evidence="2">IA702</strain>
    </source>
</reference>